<organism evidence="1 2">
    <name type="scientific">Spirosoma fluviale</name>
    <dbReference type="NCBI Taxonomy" id="1597977"/>
    <lineage>
        <taxon>Bacteria</taxon>
        <taxon>Pseudomonadati</taxon>
        <taxon>Bacteroidota</taxon>
        <taxon>Cytophagia</taxon>
        <taxon>Cytophagales</taxon>
        <taxon>Cytophagaceae</taxon>
        <taxon>Spirosoma</taxon>
    </lineage>
</organism>
<protein>
    <submittedName>
        <fullName evidence="1">Methyltransferase domain-containing protein</fullName>
    </submittedName>
</protein>
<name>A0A286GIY0_9BACT</name>
<dbReference type="OrthoDB" id="9808140at2"/>
<dbReference type="Proteomes" id="UP000219452">
    <property type="component" value="Unassembled WGS sequence"/>
</dbReference>
<proteinExistence type="predicted"/>
<keyword evidence="1" id="KW-0489">Methyltransferase</keyword>
<dbReference type="InterPro" id="IPR029063">
    <property type="entry name" value="SAM-dependent_MTases_sf"/>
</dbReference>
<dbReference type="SUPFAM" id="SSF53335">
    <property type="entry name" value="S-adenosyl-L-methionine-dependent methyltransferases"/>
    <property type="match status" value="1"/>
</dbReference>
<accession>A0A286GIY0</accession>
<evidence type="ECO:0000313" key="1">
    <source>
        <dbReference type="EMBL" id="SOD95069.1"/>
    </source>
</evidence>
<dbReference type="AlphaFoldDB" id="A0A286GIY0"/>
<dbReference type="CDD" id="cd02440">
    <property type="entry name" value="AdoMet_MTases"/>
    <property type="match status" value="1"/>
</dbReference>
<dbReference type="EMBL" id="OCNH01000004">
    <property type="protein sequence ID" value="SOD95069.1"/>
    <property type="molecule type" value="Genomic_DNA"/>
</dbReference>
<evidence type="ECO:0000313" key="2">
    <source>
        <dbReference type="Proteomes" id="UP000219452"/>
    </source>
</evidence>
<reference evidence="2" key="1">
    <citation type="submission" date="2017-09" db="EMBL/GenBank/DDBJ databases">
        <authorList>
            <person name="Varghese N."/>
            <person name="Submissions S."/>
        </authorList>
    </citation>
    <scope>NUCLEOTIDE SEQUENCE [LARGE SCALE GENOMIC DNA]</scope>
    <source>
        <strain evidence="2">DSM 29961</strain>
    </source>
</reference>
<sequence length="279" mass="31875">MFRKSVPPVLYKTLKPTLKTLQKGYYSILDFKDSILNLRDPLVPPRTKIFIGGGDFRQTGLDFLKLFVDLAKLKPEEQVLDIGCGIGRMAAPLTSYLKNGGSYEGFDIVEDGILWCQSNITTRFPNFKFQLADIHNDHYNPKGRYEASKYAFPFSNGSFDFAFLTSVFTHMPKPEVDHYVAEIGRVLKPGGRCLVTFFLLNEESRELMKSSKSAHNIQYFTEGRYIAYPDDPEVCVGFDESYIIDLFKQNGMTATIYPGSWCSRERFTSFQDIVLAYKD</sequence>
<dbReference type="GO" id="GO:0008168">
    <property type="term" value="F:methyltransferase activity"/>
    <property type="evidence" value="ECO:0007669"/>
    <property type="project" value="UniProtKB-KW"/>
</dbReference>
<dbReference type="Pfam" id="PF13489">
    <property type="entry name" value="Methyltransf_23"/>
    <property type="match status" value="1"/>
</dbReference>
<dbReference type="PANTHER" id="PTHR43591">
    <property type="entry name" value="METHYLTRANSFERASE"/>
    <property type="match status" value="1"/>
</dbReference>
<keyword evidence="1" id="KW-0808">Transferase</keyword>
<gene>
    <name evidence="1" type="ORF">SAMN06269250_4733</name>
</gene>
<dbReference type="GO" id="GO:0032259">
    <property type="term" value="P:methylation"/>
    <property type="evidence" value="ECO:0007669"/>
    <property type="project" value="UniProtKB-KW"/>
</dbReference>
<keyword evidence="2" id="KW-1185">Reference proteome</keyword>
<dbReference type="RefSeq" id="WP_097128993.1">
    <property type="nucleotide sequence ID" value="NZ_OCNH01000004.1"/>
</dbReference>
<dbReference type="Gene3D" id="3.40.50.150">
    <property type="entry name" value="Vaccinia Virus protein VP39"/>
    <property type="match status" value="1"/>
</dbReference>
<dbReference type="PANTHER" id="PTHR43591:SF110">
    <property type="entry name" value="RHODANESE DOMAIN-CONTAINING PROTEIN"/>
    <property type="match status" value="1"/>
</dbReference>